<comment type="caution">
    <text evidence="2">The sequence shown here is derived from an EMBL/GenBank/DDBJ whole genome shotgun (WGS) entry which is preliminary data.</text>
</comment>
<evidence type="ECO:0008006" key="4">
    <source>
        <dbReference type="Google" id="ProtNLM"/>
    </source>
</evidence>
<protein>
    <recommendedName>
        <fullName evidence="4">Dipeptidylpeptidase IV N-terminal domain-containing protein</fullName>
    </recommendedName>
</protein>
<organism evidence="2 3">
    <name type="scientific">Mucilaginibacter humi</name>
    <dbReference type="NCBI Taxonomy" id="2732510"/>
    <lineage>
        <taxon>Bacteria</taxon>
        <taxon>Pseudomonadati</taxon>
        <taxon>Bacteroidota</taxon>
        <taxon>Sphingobacteriia</taxon>
        <taxon>Sphingobacteriales</taxon>
        <taxon>Sphingobacteriaceae</taxon>
        <taxon>Mucilaginibacter</taxon>
    </lineage>
</organism>
<dbReference type="Pfam" id="PF07676">
    <property type="entry name" value="PD40"/>
    <property type="match status" value="1"/>
</dbReference>
<dbReference type="InterPro" id="IPR011659">
    <property type="entry name" value="WD40"/>
</dbReference>
<accession>A0ABX1W3N8</accession>
<sequence length="232" mass="25863">MIEFAADGRSILYSVENEKSWDIYKVSIANKSEPSFYAATTINTEPVIATDKDEFQPMPSPDGKKIAYLEERNIIKVYDIAKKTAIAILPAGVNFSYADGDQNFKWSADSKYILAQSTEGNALGSSEIVLIKADGSKGRVNLTESGFNDYNPQFGMGDKMMYWTTDKQGMKNLSRGAQGDIYAKFFDQDARDKFNLSKEDLAIKTEISKRDSVDIKKAQAKADSIAKAKKRR</sequence>
<proteinExistence type="inferred from homology"/>
<dbReference type="PANTHER" id="PTHR36842:SF1">
    <property type="entry name" value="PROTEIN TOLB"/>
    <property type="match status" value="1"/>
</dbReference>
<gene>
    <name evidence="2" type="ORF">HK413_08880</name>
</gene>
<dbReference type="InterPro" id="IPR011042">
    <property type="entry name" value="6-blade_b-propeller_TolB-like"/>
</dbReference>
<dbReference type="Gene3D" id="2.120.10.30">
    <property type="entry name" value="TolB, C-terminal domain"/>
    <property type="match status" value="1"/>
</dbReference>
<dbReference type="SUPFAM" id="SSF82171">
    <property type="entry name" value="DPP6 N-terminal domain-like"/>
    <property type="match status" value="1"/>
</dbReference>
<evidence type="ECO:0000256" key="1">
    <source>
        <dbReference type="ARBA" id="ARBA00009820"/>
    </source>
</evidence>
<dbReference type="RefSeq" id="WP_175269916.1">
    <property type="nucleotide sequence ID" value="NZ_JABFCR010000036.1"/>
</dbReference>
<dbReference type="Proteomes" id="UP000566071">
    <property type="component" value="Unassembled WGS sequence"/>
</dbReference>
<reference evidence="2 3" key="1">
    <citation type="submission" date="2020-05" db="EMBL/GenBank/DDBJ databases">
        <authorList>
            <person name="Khan S.A."/>
            <person name="Jeon C.O."/>
            <person name="Chun B.H."/>
        </authorList>
    </citation>
    <scope>NUCLEOTIDE SEQUENCE [LARGE SCALE GENOMIC DNA]</scope>
    <source>
        <strain evidence="2 3">S1162</strain>
    </source>
</reference>
<dbReference type="EMBL" id="JABFCR010000036">
    <property type="protein sequence ID" value="NNU34233.1"/>
    <property type="molecule type" value="Genomic_DNA"/>
</dbReference>
<name>A0ABX1W3N8_9SPHI</name>
<keyword evidence="3" id="KW-1185">Reference proteome</keyword>
<comment type="similarity">
    <text evidence="1">Belongs to the TolB family.</text>
</comment>
<evidence type="ECO:0000313" key="2">
    <source>
        <dbReference type="EMBL" id="NNU34233.1"/>
    </source>
</evidence>
<dbReference type="PANTHER" id="PTHR36842">
    <property type="entry name" value="PROTEIN TOLB HOMOLOG"/>
    <property type="match status" value="1"/>
</dbReference>
<evidence type="ECO:0000313" key="3">
    <source>
        <dbReference type="Proteomes" id="UP000566071"/>
    </source>
</evidence>